<reference evidence="1 2" key="1">
    <citation type="journal article" date="2014" name="Int. J. Syst. Evol. Microbiol.">
        <title>Complete genome sequence of Corynebacterium casei LMG S-19264T (=DSM 44701T), isolated from a smear-ripened cheese.</title>
        <authorList>
            <consortium name="US DOE Joint Genome Institute (JGI-PGF)"/>
            <person name="Walter F."/>
            <person name="Albersmeier A."/>
            <person name="Kalinowski J."/>
            <person name="Ruckert C."/>
        </authorList>
    </citation>
    <scope>NUCLEOTIDE SEQUENCE [LARGE SCALE GENOMIC DNA]</scope>
    <source>
        <strain evidence="1 2">KCTC 12866</strain>
    </source>
</reference>
<dbReference type="Pfam" id="PF19765">
    <property type="entry name" value="DUF6252"/>
    <property type="match status" value="1"/>
</dbReference>
<sequence length="167" mass="18406">MACCTKEDKDPLPKATQEGKNTFGCKINGKPWVPERGGVLFSSVKPIEGGFYRVLTTPRSVGIWIRTRDNDKKRVHVHLEDIEVGEHLLNLDTQVMPVTILAKDYGMYQVGNLIHSTSSRHTGRVTITKADTLTGIISGTFEFIAASSTGDTVRVTDGRFDINSITL</sequence>
<name>A0A8J3GBA3_9BACT</name>
<dbReference type="RefSeq" id="WP_374757976.1">
    <property type="nucleotide sequence ID" value="NZ_BMXF01000006.1"/>
</dbReference>
<gene>
    <name evidence="1" type="ORF">GCM10007390_46630</name>
</gene>
<organism evidence="1 2">
    <name type="scientific">Persicitalea jodogahamensis</name>
    <dbReference type="NCBI Taxonomy" id="402147"/>
    <lineage>
        <taxon>Bacteria</taxon>
        <taxon>Pseudomonadati</taxon>
        <taxon>Bacteroidota</taxon>
        <taxon>Cytophagia</taxon>
        <taxon>Cytophagales</taxon>
        <taxon>Spirosomataceae</taxon>
        <taxon>Persicitalea</taxon>
    </lineage>
</organism>
<evidence type="ECO:0000313" key="1">
    <source>
        <dbReference type="EMBL" id="GHB85806.1"/>
    </source>
</evidence>
<comment type="caution">
    <text evidence="1">The sequence shown here is derived from an EMBL/GenBank/DDBJ whole genome shotgun (WGS) entry which is preliminary data.</text>
</comment>
<accession>A0A8J3GBA3</accession>
<dbReference type="InterPro" id="IPR046219">
    <property type="entry name" value="DUF6252"/>
</dbReference>
<evidence type="ECO:0000313" key="2">
    <source>
        <dbReference type="Proteomes" id="UP000598271"/>
    </source>
</evidence>
<protein>
    <submittedName>
        <fullName evidence="1">Uncharacterized protein</fullName>
    </submittedName>
</protein>
<proteinExistence type="predicted"/>
<dbReference type="EMBL" id="BMXF01000006">
    <property type="protein sequence ID" value="GHB85806.1"/>
    <property type="molecule type" value="Genomic_DNA"/>
</dbReference>
<dbReference type="Proteomes" id="UP000598271">
    <property type="component" value="Unassembled WGS sequence"/>
</dbReference>
<dbReference type="AlphaFoldDB" id="A0A8J3GBA3"/>
<keyword evidence="2" id="KW-1185">Reference proteome</keyword>